<comment type="caution">
    <text evidence="1">The sequence shown here is derived from an EMBL/GenBank/DDBJ whole genome shotgun (WGS) entry which is preliminary data.</text>
</comment>
<reference evidence="1" key="2">
    <citation type="submission" date="2021-08" db="EMBL/GenBank/DDBJ databases">
        <authorList>
            <person name="Eriksson T."/>
        </authorList>
    </citation>
    <scope>NUCLEOTIDE SEQUENCE</scope>
    <source>
        <strain evidence="1">Stoneville</strain>
        <tissue evidence="1">Whole head</tissue>
    </source>
</reference>
<accession>A0A8J6HMI6</accession>
<evidence type="ECO:0000313" key="1">
    <source>
        <dbReference type="EMBL" id="KAH0816716.1"/>
    </source>
</evidence>
<gene>
    <name evidence="1" type="ORF">GEV33_006075</name>
</gene>
<proteinExistence type="predicted"/>
<dbReference type="EMBL" id="JABDTM020021063">
    <property type="protein sequence ID" value="KAH0816716.1"/>
    <property type="molecule type" value="Genomic_DNA"/>
</dbReference>
<name>A0A8J6HMI6_TENMO</name>
<dbReference type="Proteomes" id="UP000719412">
    <property type="component" value="Unassembled WGS sequence"/>
</dbReference>
<sequence>MVFYIYTISPNLQFESTVCYCQILVALISKTATTQTIHALPPTTCSWLVPFTILTIWRARIRSLVEETTVYTFRAWSPDSDSLLHACVGVYEAVRTWKARESQAGSQAGRRARQIKTPATTPPCLFAALCSLHARLSSSASSFLAAAGRPAVPTTSTPRICWSSCHDTMGGSYSHSSGCRGLALSGSQAEGIPKSIYQFRGIDPKSDSDTTKVNKFFKYSKASSSSLLFLTRRQFSMRVVNLVANSLP</sequence>
<protein>
    <submittedName>
        <fullName evidence="1">Uncharacterized protein</fullName>
    </submittedName>
</protein>
<evidence type="ECO:0000313" key="2">
    <source>
        <dbReference type="Proteomes" id="UP000719412"/>
    </source>
</evidence>
<reference evidence="1" key="1">
    <citation type="journal article" date="2020" name="J Insects Food Feed">
        <title>The yellow mealworm (Tenebrio molitor) genome: a resource for the emerging insects as food and feed industry.</title>
        <authorList>
            <person name="Eriksson T."/>
            <person name="Andere A."/>
            <person name="Kelstrup H."/>
            <person name="Emery V."/>
            <person name="Picard C."/>
        </authorList>
    </citation>
    <scope>NUCLEOTIDE SEQUENCE</scope>
    <source>
        <strain evidence="1">Stoneville</strain>
        <tissue evidence="1">Whole head</tissue>
    </source>
</reference>
<keyword evidence="2" id="KW-1185">Reference proteome</keyword>
<dbReference type="AlphaFoldDB" id="A0A8J6HMI6"/>
<organism evidence="1 2">
    <name type="scientific">Tenebrio molitor</name>
    <name type="common">Yellow mealworm beetle</name>
    <dbReference type="NCBI Taxonomy" id="7067"/>
    <lineage>
        <taxon>Eukaryota</taxon>
        <taxon>Metazoa</taxon>
        <taxon>Ecdysozoa</taxon>
        <taxon>Arthropoda</taxon>
        <taxon>Hexapoda</taxon>
        <taxon>Insecta</taxon>
        <taxon>Pterygota</taxon>
        <taxon>Neoptera</taxon>
        <taxon>Endopterygota</taxon>
        <taxon>Coleoptera</taxon>
        <taxon>Polyphaga</taxon>
        <taxon>Cucujiformia</taxon>
        <taxon>Tenebrionidae</taxon>
        <taxon>Tenebrio</taxon>
    </lineage>
</organism>